<evidence type="ECO:0000313" key="3">
    <source>
        <dbReference type="Proteomes" id="UP000295756"/>
    </source>
</evidence>
<dbReference type="EMBL" id="CP037939">
    <property type="protein sequence ID" value="QBR48226.1"/>
    <property type="molecule type" value="Genomic_DNA"/>
</dbReference>
<dbReference type="PANTHER" id="PTHR37297">
    <property type="entry name" value="PROTEIN NRDI"/>
    <property type="match status" value="1"/>
</dbReference>
<dbReference type="Pfam" id="PF07972">
    <property type="entry name" value="Flavodoxin_NdrI"/>
    <property type="match status" value="1"/>
</dbReference>
<name>A0ABX5SLI0_9LACO</name>
<dbReference type="PANTHER" id="PTHR37297:SF1">
    <property type="entry name" value="PROTEIN NRDI"/>
    <property type="match status" value="1"/>
</dbReference>
<dbReference type="PROSITE" id="PS50902">
    <property type="entry name" value="FLAVODOXIN_LIKE"/>
    <property type="match status" value="1"/>
</dbReference>
<dbReference type="InterPro" id="IPR029039">
    <property type="entry name" value="Flavoprotein-like_sf"/>
</dbReference>
<reference evidence="2 3" key="1">
    <citation type="submission" date="2019-03" db="EMBL/GenBank/DDBJ databases">
        <title>Complete Genome Sequence of Leuconostoc kimchii strain NKJ218 Isolated from Homemade Kimchi.</title>
        <authorList>
            <person name="Jung J.Y."/>
            <person name="Jin H.M."/>
            <person name="Jung J.-W."/>
            <person name="Lee S.-Y."/>
            <person name="Ryu B.-G."/>
            <person name="Han S.-S."/>
            <person name="Kang H.K."/>
            <person name="Choi H.W."/>
            <person name="Chung E.J."/>
            <person name="Choi K.-M."/>
        </authorList>
    </citation>
    <scope>NUCLEOTIDE SEQUENCE [LARGE SCALE GENOMIC DNA]</scope>
    <source>
        <strain evidence="2 3">NKJ218</strain>
    </source>
</reference>
<evidence type="ECO:0000259" key="1">
    <source>
        <dbReference type="PROSITE" id="PS50902"/>
    </source>
</evidence>
<evidence type="ECO:0000313" key="2">
    <source>
        <dbReference type="EMBL" id="QBR48226.1"/>
    </source>
</evidence>
<gene>
    <name evidence="2" type="ORF">EW139_08840</name>
</gene>
<dbReference type="RefSeq" id="WP_013103479.1">
    <property type="nucleotide sequence ID" value="NZ_CP037939.1"/>
</dbReference>
<dbReference type="SUPFAM" id="SSF52218">
    <property type="entry name" value="Flavoproteins"/>
    <property type="match status" value="1"/>
</dbReference>
<dbReference type="InterPro" id="IPR004465">
    <property type="entry name" value="RNR_NrdI"/>
</dbReference>
<dbReference type="InterPro" id="IPR008254">
    <property type="entry name" value="Flavodoxin/NO_synth"/>
</dbReference>
<dbReference type="Gene3D" id="3.40.50.360">
    <property type="match status" value="1"/>
</dbReference>
<accession>A0ABX5SLI0</accession>
<protein>
    <submittedName>
        <fullName evidence="2">Class Ib ribonucleoside-diphosphate reductase assembly flavoprotein NrdI</fullName>
    </submittedName>
</protein>
<dbReference type="Proteomes" id="UP000295756">
    <property type="component" value="Chromosome"/>
</dbReference>
<feature type="domain" description="Flavodoxin-like" evidence="1">
    <location>
        <begin position="4"/>
        <end position="146"/>
    </location>
</feature>
<keyword evidence="3" id="KW-1185">Reference proteome</keyword>
<proteinExistence type="predicted"/>
<dbReference type="PIRSF" id="PIRSF005087">
    <property type="entry name" value="NrdI"/>
    <property type="match status" value="1"/>
</dbReference>
<organism evidence="2 3">
    <name type="scientific">Leuconostoc kimchii</name>
    <dbReference type="NCBI Taxonomy" id="136609"/>
    <lineage>
        <taxon>Bacteria</taxon>
        <taxon>Bacillati</taxon>
        <taxon>Bacillota</taxon>
        <taxon>Bacilli</taxon>
        <taxon>Lactobacillales</taxon>
        <taxon>Lactobacillaceae</taxon>
        <taxon>Leuconostoc</taxon>
    </lineage>
</organism>
<sequence>MTRISILYASTEGNTQSFVDKLKTIAESNGDQLEARMIGDETEYANETTPYVAIVPTYLTGGTGTGPDVVENFTNALGEYIEFGRNSHYLKGVIGSGNRNFNVQFNLTALRYADKFKVPMLFAYELRGSQFDAVKAYNIMKPLFGG</sequence>